<dbReference type="SMART" id="SM01118">
    <property type="entry name" value="CYTH"/>
    <property type="match status" value="1"/>
</dbReference>
<dbReference type="CDD" id="cd07762">
    <property type="entry name" value="CYTH-like_Pase_1"/>
    <property type="match status" value="1"/>
</dbReference>
<dbReference type="PIRSF" id="PIRSF012526">
    <property type="entry name" value="CYTH_UCP012526"/>
    <property type="match status" value="1"/>
</dbReference>
<accession>A0ABW4J8D5</accession>
<dbReference type="RefSeq" id="WP_164506943.1">
    <property type="nucleotide sequence ID" value="NZ_JBHTOP010000026.1"/>
</dbReference>
<dbReference type="InterPro" id="IPR033469">
    <property type="entry name" value="CYTH-like_dom_sf"/>
</dbReference>
<evidence type="ECO:0000259" key="1">
    <source>
        <dbReference type="PROSITE" id="PS51707"/>
    </source>
</evidence>
<gene>
    <name evidence="2" type="ORF">ACFQ5M_10180</name>
</gene>
<dbReference type="SUPFAM" id="SSF55154">
    <property type="entry name" value="CYTH-like phosphatases"/>
    <property type="match status" value="1"/>
</dbReference>
<dbReference type="EMBL" id="JBHTOP010000026">
    <property type="protein sequence ID" value="MFD1672467.1"/>
    <property type="molecule type" value="Genomic_DNA"/>
</dbReference>
<evidence type="ECO:0000313" key="3">
    <source>
        <dbReference type="Proteomes" id="UP001597267"/>
    </source>
</evidence>
<organism evidence="2 3">
    <name type="scientific">Agrilactobacillus yilanensis</name>
    <dbReference type="NCBI Taxonomy" id="2485997"/>
    <lineage>
        <taxon>Bacteria</taxon>
        <taxon>Bacillati</taxon>
        <taxon>Bacillota</taxon>
        <taxon>Bacilli</taxon>
        <taxon>Lactobacillales</taxon>
        <taxon>Lactobacillaceae</taxon>
        <taxon>Agrilactobacillus</taxon>
    </lineage>
</organism>
<sequence>MTNNLEIEFKNLLTNTEFQNILQQYPFEPPFIQTNIYFDTPTQTLKQRHMGLRMRLFATSAEQTLKIPAQQADHQLIEITDRLTLQQAQQLSQASKILMPSTVSQKLTALNINAVPLIIIGHAKTTRQLAQVPAGLLTLDQTDYPDGAQDYEIELELQSDHHLQESTQFFQELLQQFQIPNRHVVNKVVRSTQHFVL</sequence>
<dbReference type="Proteomes" id="UP001597267">
    <property type="component" value="Unassembled WGS sequence"/>
</dbReference>
<dbReference type="InterPro" id="IPR009195">
    <property type="entry name" value="Uncharacterised_YjbK"/>
</dbReference>
<dbReference type="InterPro" id="IPR023577">
    <property type="entry name" value="CYTH_domain"/>
</dbReference>
<proteinExistence type="predicted"/>
<evidence type="ECO:0000313" key="2">
    <source>
        <dbReference type="EMBL" id="MFD1672467.1"/>
    </source>
</evidence>
<feature type="domain" description="CYTH" evidence="1">
    <location>
        <begin position="4"/>
        <end position="197"/>
    </location>
</feature>
<keyword evidence="3" id="KW-1185">Reference proteome</keyword>
<comment type="caution">
    <text evidence="2">The sequence shown here is derived from an EMBL/GenBank/DDBJ whole genome shotgun (WGS) entry which is preliminary data.</text>
</comment>
<reference evidence="3" key="1">
    <citation type="journal article" date="2019" name="Int. J. Syst. Evol. Microbiol.">
        <title>The Global Catalogue of Microorganisms (GCM) 10K type strain sequencing project: providing services to taxonomists for standard genome sequencing and annotation.</title>
        <authorList>
            <consortium name="The Broad Institute Genomics Platform"/>
            <consortium name="The Broad Institute Genome Sequencing Center for Infectious Disease"/>
            <person name="Wu L."/>
            <person name="Ma J."/>
        </authorList>
    </citation>
    <scope>NUCLEOTIDE SEQUENCE [LARGE SCALE GENOMIC DNA]</scope>
    <source>
        <strain evidence="3">CCM 8896</strain>
    </source>
</reference>
<dbReference type="Gene3D" id="2.40.320.10">
    <property type="entry name" value="Hypothetical Protein Pfu-838710-001"/>
    <property type="match status" value="1"/>
</dbReference>
<dbReference type="PROSITE" id="PS51707">
    <property type="entry name" value="CYTH"/>
    <property type="match status" value="1"/>
</dbReference>
<name>A0ABW4J8D5_9LACO</name>
<dbReference type="Pfam" id="PF01928">
    <property type="entry name" value="CYTH"/>
    <property type="match status" value="1"/>
</dbReference>
<protein>
    <submittedName>
        <fullName evidence="2">CYTH domain-containing protein</fullName>
    </submittedName>
</protein>